<evidence type="ECO:0000256" key="2">
    <source>
        <dbReference type="ARBA" id="ARBA00022527"/>
    </source>
</evidence>
<dbReference type="EC" id="2.7.11.1" evidence="1"/>
<protein>
    <recommendedName>
        <fullName evidence="1">non-specific serine/threonine protein kinase</fullName>
        <ecNumber evidence="1">2.7.11.1</ecNumber>
    </recommendedName>
</protein>
<reference evidence="9" key="1">
    <citation type="submission" date="2025-08" db="UniProtKB">
        <authorList>
            <consortium name="RefSeq"/>
        </authorList>
    </citation>
    <scope>IDENTIFICATION</scope>
    <source>
        <tissue evidence="9">Liver</tissue>
    </source>
</reference>
<evidence type="ECO:0000256" key="3">
    <source>
        <dbReference type="ARBA" id="ARBA00022679"/>
    </source>
</evidence>
<keyword evidence="2" id="KW-0723">Serine/threonine-protein kinase</keyword>
<dbReference type="PANTHER" id="PTHR24346:SF85">
    <property type="entry name" value="RIKEN CDNA 1810024B03 GENE"/>
    <property type="match status" value="1"/>
</dbReference>
<dbReference type="RefSeq" id="XP_040596880.1">
    <property type="nucleotide sequence ID" value="XM_040740946.1"/>
</dbReference>
<keyword evidence="6" id="KW-0067">ATP-binding</keyword>
<keyword evidence="8" id="KW-1185">Reference proteome</keyword>
<keyword evidence="5" id="KW-0418">Kinase</keyword>
<keyword evidence="4" id="KW-0547">Nucleotide-binding</keyword>
<accession>A0ABM2X834</accession>
<dbReference type="Proteomes" id="UP000886700">
    <property type="component" value="Unplaced"/>
</dbReference>
<dbReference type="InterPro" id="IPR011009">
    <property type="entry name" value="Kinase-like_dom_sf"/>
</dbReference>
<proteinExistence type="predicted"/>
<dbReference type="PROSITE" id="PS50011">
    <property type="entry name" value="PROTEIN_KINASE_DOM"/>
    <property type="match status" value="1"/>
</dbReference>
<evidence type="ECO:0000259" key="7">
    <source>
        <dbReference type="PROSITE" id="PS50011"/>
    </source>
</evidence>
<dbReference type="GeneID" id="101826690"/>
<gene>
    <name evidence="9" type="primary">LOC101826690</name>
</gene>
<dbReference type="PANTHER" id="PTHR24346">
    <property type="entry name" value="MAP/MICROTUBULE AFFINITY-REGULATING KINASE"/>
    <property type="match status" value="1"/>
</dbReference>
<dbReference type="Pfam" id="PF00069">
    <property type="entry name" value="Pkinase"/>
    <property type="match status" value="2"/>
</dbReference>
<evidence type="ECO:0000313" key="8">
    <source>
        <dbReference type="Proteomes" id="UP000886700"/>
    </source>
</evidence>
<keyword evidence="3" id="KW-0808">Transferase</keyword>
<dbReference type="SUPFAM" id="SSF56112">
    <property type="entry name" value="Protein kinase-like (PK-like)"/>
    <property type="match status" value="1"/>
</dbReference>
<evidence type="ECO:0000313" key="9">
    <source>
        <dbReference type="RefSeq" id="XP_040596880.1"/>
    </source>
</evidence>
<feature type="domain" description="Protein kinase" evidence="7">
    <location>
        <begin position="1"/>
        <end position="190"/>
    </location>
</feature>
<evidence type="ECO:0000256" key="1">
    <source>
        <dbReference type="ARBA" id="ARBA00012513"/>
    </source>
</evidence>
<dbReference type="InterPro" id="IPR000719">
    <property type="entry name" value="Prot_kinase_dom"/>
</dbReference>
<sequence length="426" mass="48382">MDDINSEVRILQSLEHRNIVRFYHVINTLEKTYVVMEYVAGNHLEMFLRDKTYLKEEEARPIFQKNILIDRAGNVKLCDFGMAIQLQEGQKLKNVCGSLRYMAPEILARKPYDGLPVDMWSLGVVLYVLVTGQFPFTATTIHGMHRLVTNTEYPIPYNLSKACRKIIAQLLTVPTQYRITICQLLERRWLGHIKGHVEPASKEILPRVVDTMCNIGYTCEEIVSSLRKRQESNNVTATFNILKHKLSCGDSHQQNGKPCLNRSPGGALHPLVSLKRAASETALAKNIESGKADFQENGVDRRGERCQSYKMHNKYSCLEMMPCSDEILPKRIIRKAKVIHSATGEIAININSVESLPPTGIPNKEFSIEQPSLWPNIAHEHSYFGSTTSASRPFKAWKLIRKRITHAFRTLCCVPEPLHGESLIVM</sequence>
<evidence type="ECO:0000256" key="6">
    <source>
        <dbReference type="ARBA" id="ARBA00022840"/>
    </source>
</evidence>
<evidence type="ECO:0000256" key="5">
    <source>
        <dbReference type="ARBA" id="ARBA00022777"/>
    </source>
</evidence>
<name>A0ABM2X834_MESAU</name>
<organism evidence="8 9">
    <name type="scientific">Mesocricetus auratus</name>
    <name type="common">Golden hamster</name>
    <dbReference type="NCBI Taxonomy" id="10036"/>
    <lineage>
        <taxon>Eukaryota</taxon>
        <taxon>Metazoa</taxon>
        <taxon>Chordata</taxon>
        <taxon>Craniata</taxon>
        <taxon>Vertebrata</taxon>
        <taxon>Euteleostomi</taxon>
        <taxon>Mammalia</taxon>
        <taxon>Eutheria</taxon>
        <taxon>Euarchontoglires</taxon>
        <taxon>Glires</taxon>
        <taxon>Rodentia</taxon>
        <taxon>Myomorpha</taxon>
        <taxon>Muroidea</taxon>
        <taxon>Cricetidae</taxon>
        <taxon>Cricetinae</taxon>
        <taxon>Mesocricetus</taxon>
    </lineage>
</organism>
<evidence type="ECO:0000256" key="4">
    <source>
        <dbReference type="ARBA" id="ARBA00022741"/>
    </source>
</evidence>
<dbReference type="Gene3D" id="1.10.510.10">
    <property type="entry name" value="Transferase(Phosphotransferase) domain 1"/>
    <property type="match status" value="2"/>
</dbReference>